<dbReference type="PANTHER" id="PTHR47160:SF10">
    <property type="entry name" value="MULE TRANSPOSASE DOMAIN-CONTAINING PROTEIN"/>
    <property type="match status" value="1"/>
</dbReference>
<dbReference type="InterPro" id="IPR007588">
    <property type="entry name" value="Znf_FLYWCH"/>
</dbReference>
<gene>
    <name evidence="6" type="ORF">OXX778_LOCUS1774</name>
</gene>
<keyword evidence="1" id="KW-0479">Metal-binding</keyword>
<dbReference type="AlphaFoldDB" id="A0A813MCA4"/>
<evidence type="ECO:0000313" key="6">
    <source>
        <dbReference type="EMBL" id="CAF0717105.1"/>
    </source>
</evidence>
<name>A0A813MCA4_9BILA</name>
<reference evidence="6" key="1">
    <citation type="submission" date="2021-02" db="EMBL/GenBank/DDBJ databases">
        <authorList>
            <person name="Nowell W R."/>
        </authorList>
    </citation>
    <scope>NUCLEOTIDE SEQUENCE</scope>
    <source>
        <strain evidence="6">Ploen Becks lab</strain>
    </source>
</reference>
<evidence type="ECO:0000256" key="1">
    <source>
        <dbReference type="ARBA" id="ARBA00022723"/>
    </source>
</evidence>
<evidence type="ECO:0008006" key="8">
    <source>
        <dbReference type="Google" id="ProtNLM"/>
    </source>
</evidence>
<keyword evidence="7" id="KW-1185">Reference proteome</keyword>
<dbReference type="OrthoDB" id="10029846at2759"/>
<dbReference type="Pfam" id="PF04500">
    <property type="entry name" value="FLYWCH"/>
    <property type="match status" value="1"/>
</dbReference>
<dbReference type="EMBL" id="CAJNOC010000123">
    <property type="protein sequence ID" value="CAF0717105.1"/>
    <property type="molecule type" value="Genomic_DNA"/>
</dbReference>
<comment type="caution">
    <text evidence="6">The sequence shown here is derived from an EMBL/GenBank/DDBJ whole genome shotgun (WGS) entry which is preliminary data.</text>
</comment>
<evidence type="ECO:0000256" key="2">
    <source>
        <dbReference type="ARBA" id="ARBA00022771"/>
    </source>
</evidence>
<organism evidence="6 7">
    <name type="scientific">Brachionus calyciflorus</name>
    <dbReference type="NCBI Taxonomy" id="104777"/>
    <lineage>
        <taxon>Eukaryota</taxon>
        <taxon>Metazoa</taxon>
        <taxon>Spiralia</taxon>
        <taxon>Gnathifera</taxon>
        <taxon>Rotifera</taxon>
        <taxon>Eurotatoria</taxon>
        <taxon>Monogononta</taxon>
        <taxon>Pseudotrocha</taxon>
        <taxon>Ploima</taxon>
        <taxon>Brachionidae</taxon>
        <taxon>Brachionus</taxon>
    </lineage>
</organism>
<proteinExistence type="predicted"/>
<evidence type="ECO:0000259" key="5">
    <source>
        <dbReference type="Pfam" id="PF10551"/>
    </source>
</evidence>
<keyword evidence="3" id="KW-0862">Zinc</keyword>
<dbReference type="Gene3D" id="2.20.25.240">
    <property type="match status" value="1"/>
</dbReference>
<dbReference type="GO" id="GO:0008270">
    <property type="term" value="F:zinc ion binding"/>
    <property type="evidence" value="ECO:0007669"/>
    <property type="project" value="UniProtKB-KW"/>
</dbReference>
<feature type="domain" description="MULE transposase" evidence="5">
    <location>
        <begin position="201"/>
        <end position="297"/>
    </location>
</feature>
<feature type="domain" description="FLYWCH-type" evidence="4">
    <location>
        <begin position="7"/>
        <end position="70"/>
    </location>
</feature>
<dbReference type="Proteomes" id="UP000663879">
    <property type="component" value="Unassembled WGS sequence"/>
</dbReference>
<keyword evidence="2" id="KW-0863">Zinc-finger</keyword>
<dbReference type="InterPro" id="IPR018289">
    <property type="entry name" value="MULE_transposase_dom"/>
</dbReference>
<accession>A0A813MCA4</accession>
<evidence type="ECO:0000259" key="4">
    <source>
        <dbReference type="Pfam" id="PF04500"/>
    </source>
</evidence>
<dbReference type="Pfam" id="PF10551">
    <property type="entry name" value="MULE"/>
    <property type="match status" value="1"/>
</dbReference>
<evidence type="ECO:0000313" key="7">
    <source>
        <dbReference type="Proteomes" id="UP000663879"/>
    </source>
</evidence>
<dbReference type="PANTHER" id="PTHR47160">
    <property type="entry name" value="PUTATIVE-RELATED"/>
    <property type="match status" value="1"/>
</dbReference>
<sequence length="350" mass="40507">MSSKASFILSNKGSEMLVFQGHIYQKLKKPDSEGKQIWRCRLNKKKEINCKVLAYTKGDLVLAVNSDHNHEQAKKSEIIMINAKNNNIKTCVKNDTHSIKKILDDEIAMAIKENNLSIDEAAEYAPKYKNTVKTLYKTRLANFVPKLPKNISEINFNGAYSSFTLTNYSERYLLFDTEDNERIICFASDKQLEILSLTKRWHVDGTFKAAPSLFYQLYMIHAWYLDEMHACVFVFLQNKYQSSYLRMLSLIKENSEKANFILNPSEIVIDFEVGAINAFKRSFPGIEIKGCHFHFTQAIWKNIQRHGLADSYVSNLEISQWLNLFKSLAFIPVERVVPILLEQHYFTAKT</sequence>
<protein>
    <recommendedName>
        <fullName evidence="8">MULE transposase domain-containing protein</fullName>
    </recommendedName>
</protein>
<evidence type="ECO:0000256" key="3">
    <source>
        <dbReference type="ARBA" id="ARBA00022833"/>
    </source>
</evidence>